<organism evidence="2 3">
    <name type="scientific">Zhenhengia yiwuensis</name>
    <dbReference type="NCBI Taxonomy" id="2763666"/>
    <lineage>
        <taxon>Bacteria</taxon>
        <taxon>Bacillati</taxon>
        <taxon>Bacillota</taxon>
        <taxon>Clostridia</taxon>
        <taxon>Lachnospirales</taxon>
        <taxon>Lachnospiraceae</taxon>
        <taxon>Zhenhengia</taxon>
    </lineage>
</organism>
<dbReference type="Gene3D" id="1.10.720.30">
    <property type="entry name" value="SAP domain"/>
    <property type="match status" value="1"/>
</dbReference>
<dbReference type="EMBL" id="JACRSY010000015">
    <property type="protein sequence ID" value="MBC8579920.1"/>
    <property type="molecule type" value="Genomic_DNA"/>
</dbReference>
<protein>
    <submittedName>
        <fullName evidence="2">Rho termination factor N-terminal domain-containing protein</fullName>
    </submittedName>
</protein>
<evidence type="ECO:0000313" key="2">
    <source>
        <dbReference type="EMBL" id="MBC8579920.1"/>
    </source>
</evidence>
<dbReference type="InterPro" id="IPR036361">
    <property type="entry name" value="SAP_dom_sf"/>
</dbReference>
<dbReference type="Proteomes" id="UP000655830">
    <property type="component" value="Unassembled WGS sequence"/>
</dbReference>
<dbReference type="SUPFAM" id="SSF68912">
    <property type="entry name" value="Rho N-terminal domain-like"/>
    <property type="match status" value="1"/>
</dbReference>
<dbReference type="GO" id="GO:0006353">
    <property type="term" value="P:DNA-templated transcription termination"/>
    <property type="evidence" value="ECO:0007669"/>
    <property type="project" value="InterPro"/>
</dbReference>
<comment type="caution">
    <text evidence="2">The sequence shown here is derived from an EMBL/GenBank/DDBJ whole genome shotgun (WGS) entry which is preliminary data.</text>
</comment>
<evidence type="ECO:0000259" key="1">
    <source>
        <dbReference type="SMART" id="SM00959"/>
    </source>
</evidence>
<sequence>MNLDGTTYEEMTVEELKVLCKESGIDGYSTLKKAELIKVLKEGTN</sequence>
<gene>
    <name evidence="2" type="ORF">H8718_10325</name>
</gene>
<reference evidence="2" key="1">
    <citation type="submission" date="2020-08" db="EMBL/GenBank/DDBJ databases">
        <title>Genome public.</title>
        <authorList>
            <person name="Liu C."/>
            <person name="Sun Q."/>
        </authorList>
    </citation>
    <scope>NUCLEOTIDE SEQUENCE</scope>
    <source>
        <strain evidence="2">NSJ-12</strain>
    </source>
</reference>
<name>A0A926I9L6_9FIRM</name>
<dbReference type="InterPro" id="IPR011112">
    <property type="entry name" value="Rho-like_N"/>
</dbReference>
<proteinExistence type="predicted"/>
<dbReference type="Pfam" id="PF07498">
    <property type="entry name" value="Rho_N"/>
    <property type="match status" value="1"/>
</dbReference>
<keyword evidence="3" id="KW-1185">Reference proteome</keyword>
<evidence type="ECO:0000313" key="3">
    <source>
        <dbReference type="Proteomes" id="UP000655830"/>
    </source>
</evidence>
<accession>A0A926I9L6</accession>
<feature type="domain" description="Rho termination factor-like N-terminal" evidence="1">
    <location>
        <begin position="7"/>
        <end position="44"/>
    </location>
</feature>
<dbReference type="SMART" id="SM00959">
    <property type="entry name" value="Rho_N"/>
    <property type="match status" value="1"/>
</dbReference>
<dbReference type="AlphaFoldDB" id="A0A926I9L6"/>
<dbReference type="InterPro" id="IPR036269">
    <property type="entry name" value="Rho_N_sf"/>
</dbReference>